<dbReference type="InterPro" id="IPR029010">
    <property type="entry name" value="ThuA-like"/>
</dbReference>
<reference evidence="4" key="2">
    <citation type="submission" date="2013-04" db="EMBL/GenBank/DDBJ databases">
        <title>Bisphenol A degrading Sphingobium sp. strain BiD32.</title>
        <authorList>
            <person name="Nielsen J.L."/>
            <person name="Zhou N.A."/>
            <person name="Kjeldal H."/>
        </authorList>
    </citation>
    <scope>NUCLEOTIDE SEQUENCE [LARGE SCALE GENOMIC DNA]</scope>
    <source>
        <strain evidence="4">BiD32</strain>
    </source>
</reference>
<evidence type="ECO:0000256" key="1">
    <source>
        <dbReference type="SAM" id="SignalP"/>
    </source>
</evidence>
<feature type="signal peptide" evidence="1">
    <location>
        <begin position="1"/>
        <end position="26"/>
    </location>
</feature>
<dbReference type="GO" id="GO:0016787">
    <property type="term" value="F:hydrolase activity"/>
    <property type="evidence" value="ECO:0007669"/>
    <property type="project" value="UniProtKB-KW"/>
</dbReference>
<dbReference type="PANTHER" id="PTHR40469">
    <property type="entry name" value="SECRETED GLYCOSYL HYDROLASE"/>
    <property type="match status" value="1"/>
</dbReference>
<evidence type="ECO:0000313" key="4">
    <source>
        <dbReference type="Proteomes" id="UP000013201"/>
    </source>
</evidence>
<dbReference type="OrthoDB" id="109511at2"/>
<evidence type="ECO:0000259" key="2">
    <source>
        <dbReference type="Pfam" id="PF06283"/>
    </source>
</evidence>
<dbReference type="Proteomes" id="UP000013201">
    <property type="component" value="Unassembled WGS sequence"/>
</dbReference>
<keyword evidence="1" id="KW-0732">Signal</keyword>
<comment type="caution">
    <text evidence="3">The sequence shown here is derived from an EMBL/GenBank/DDBJ whole genome shotgun (WGS) entry which is preliminary data.</text>
</comment>
<dbReference type="Pfam" id="PF06283">
    <property type="entry name" value="ThuA"/>
    <property type="match status" value="1"/>
</dbReference>
<evidence type="ECO:0000313" key="3">
    <source>
        <dbReference type="EMBL" id="CCW15993.1"/>
    </source>
</evidence>
<dbReference type="PANTHER" id="PTHR40469:SF2">
    <property type="entry name" value="GALACTOSE-BINDING DOMAIN-LIKE SUPERFAMILY PROTEIN"/>
    <property type="match status" value="1"/>
</dbReference>
<accession>N1MKL1</accession>
<dbReference type="RefSeq" id="WP_006949549.1">
    <property type="nucleotide sequence ID" value="NZ_CAVK010000014.1"/>
</dbReference>
<feature type="domain" description="ThuA-like" evidence="2">
    <location>
        <begin position="148"/>
        <end position="371"/>
    </location>
</feature>
<dbReference type="SUPFAM" id="SSF52317">
    <property type="entry name" value="Class I glutamine amidotransferase-like"/>
    <property type="match status" value="1"/>
</dbReference>
<dbReference type="Gene3D" id="3.40.50.880">
    <property type="match status" value="1"/>
</dbReference>
<dbReference type="AlphaFoldDB" id="N1MKL1"/>
<reference evidence="3 4" key="1">
    <citation type="submission" date="2013-03" db="EMBL/GenBank/DDBJ databases">
        <authorList>
            <person name="Le V."/>
        </authorList>
    </citation>
    <scope>NUCLEOTIDE SEQUENCE [LARGE SCALE GENOMIC DNA]</scope>
    <source>
        <strain evidence="3 4">BiD32</strain>
    </source>
</reference>
<gene>
    <name evidence="3" type="ORF">EBBID32_3240</name>
</gene>
<dbReference type="InterPro" id="IPR029062">
    <property type="entry name" value="Class_I_gatase-like"/>
</dbReference>
<proteinExistence type="predicted"/>
<sequence>MRVKQAFLGCIAVLAATLAASGIARADTTKAVIAKAVTDCPLRDAPFSVGSPLIDILLSPAARAVLDKAAPGRLDKLPPFFASTTPPTFAAILSLREAVDILQIKPDMIATIDAELKALPVTAADKVARCARYDNDVPIFTLPAGRLRLLLFEKINGFRYGASVNAAREALQAMANRKGWSMLVTDKAGAFNRATLSKFDAVIWNNVSGDVLTLSQRRAFQDYLARGGGLVGMHGTAGDPVYFWDWYADTLIGARFKGHPQTPQFQEARIAVNKAHPLASALPAEWRMTDEWYSFSTNPRAAGADVLLTLDESSYQPVGMMDQDLRMGDHPLAWTNCIGKGRIFYSAIGHMPETYSQPEHVALLETAIDWAANRRAVCKP</sequence>
<feature type="chain" id="PRO_5004108124" evidence="1">
    <location>
        <begin position="27"/>
        <end position="380"/>
    </location>
</feature>
<dbReference type="EMBL" id="CAVK010000014">
    <property type="protein sequence ID" value="CCW15993.1"/>
    <property type="molecule type" value="Genomic_DNA"/>
</dbReference>
<name>N1MKL1_9SPHN</name>
<organism evidence="3 4">
    <name type="scientific">Sphingobium indicum BiD32</name>
    <dbReference type="NCBI Taxonomy" id="1301087"/>
    <lineage>
        <taxon>Bacteria</taxon>
        <taxon>Pseudomonadati</taxon>
        <taxon>Pseudomonadota</taxon>
        <taxon>Alphaproteobacteria</taxon>
        <taxon>Sphingomonadales</taxon>
        <taxon>Sphingomonadaceae</taxon>
        <taxon>Sphingobium</taxon>
    </lineage>
</organism>
<keyword evidence="3" id="KW-0378">Hydrolase</keyword>
<protein>
    <submittedName>
        <fullName evidence="3">Secreted glycosyl hydrolase</fullName>
    </submittedName>
</protein>
<keyword evidence="4" id="KW-1185">Reference proteome</keyword>